<evidence type="ECO:0008006" key="2">
    <source>
        <dbReference type="Google" id="ProtNLM"/>
    </source>
</evidence>
<dbReference type="AlphaFoldDB" id="A0A6B1FBF9"/>
<reference evidence="1" key="1">
    <citation type="submission" date="2019-09" db="EMBL/GenBank/DDBJ databases">
        <title>Characterisation of the sponge microbiome using genome-centric metagenomics.</title>
        <authorList>
            <person name="Engelberts J.P."/>
            <person name="Robbins S.J."/>
            <person name="De Goeij J.M."/>
            <person name="Aranda M."/>
            <person name="Bell S.C."/>
            <person name="Webster N.S."/>
        </authorList>
    </citation>
    <scope>NUCLEOTIDE SEQUENCE</scope>
    <source>
        <strain evidence="1">SB0676_bin_10</strain>
    </source>
</reference>
<accession>A0A6B1FBF9</accession>
<protein>
    <recommendedName>
        <fullName evidence="2">DUF4177 domain-containing protein</fullName>
    </recommendedName>
</protein>
<gene>
    <name evidence="1" type="ORF">F4162_01135</name>
</gene>
<proteinExistence type="predicted"/>
<organism evidence="1">
    <name type="scientific">Synechococcus sp. SB0676_bin_10</name>
    <dbReference type="NCBI Taxonomy" id="2604869"/>
    <lineage>
        <taxon>Bacteria</taxon>
        <taxon>Bacillati</taxon>
        <taxon>Cyanobacteriota</taxon>
        <taxon>Cyanophyceae</taxon>
        <taxon>Synechococcales</taxon>
        <taxon>Synechococcaceae</taxon>
        <taxon>Synechococcus</taxon>
    </lineage>
</organism>
<dbReference type="EMBL" id="VYDO01000047">
    <property type="protein sequence ID" value="MYG37632.1"/>
    <property type="molecule type" value="Genomic_DNA"/>
</dbReference>
<sequence length="84" mass="9741">MQTWEYKHIRLDYKGRGITQEINILDIDGKRVRGWGDVNEVPTLPEMFAALGADGWEMVSHVVNQDNTTNGVTFHYYCFKRPLP</sequence>
<evidence type="ECO:0000313" key="1">
    <source>
        <dbReference type="EMBL" id="MYG37632.1"/>
    </source>
</evidence>
<name>A0A6B1FBF9_9SYNE</name>
<comment type="caution">
    <text evidence="1">The sequence shown here is derived from an EMBL/GenBank/DDBJ whole genome shotgun (WGS) entry which is preliminary data.</text>
</comment>